<feature type="compositionally biased region" description="Basic and acidic residues" evidence="6">
    <location>
        <begin position="66"/>
        <end position="75"/>
    </location>
</feature>
<keyword evidence="9" id="KW-1185">Reference proteome</keyword>
<feature type="domain" description="MRG" evidence="7">
    <location>
        <begin position="185"/>
        <end position="228"/>
    </location>
</feature>
<protein>
    <recommendedName>
        <fullName evidence="7">MRG domain-containing protein</fullName>
    </recommendedName>
</protein>
<comment type="caution">
    <text evidence="8">The sequence shown here is derived from an EMBL/GenBank/DDBJ whole genome shotgun (WGS) entry which is preliminary data.</text>
</comment>
<comment type="subcellular location">
    <subcellularLocation>
        <location evidence="1">Nucleus</location>
    </subcellularLocation>
</comment>
<dbReference type="AlphaFoldDB" id="A0ABD0ZEZ5"/>
<keyword evidence="2" id="KW-0156">Chromatin regulator</keyword>
<accession>A0ABD0ZEZ5</accession>
<dbReference type="PANTHER" id="PTHR10880:SF15">
    <property type="entry name" value="MSL COMPLEX SUBUNIT 3"/>
    <property type="match status" value="1"/>
</dbReference>
<name>A0ABD0ZEZ5_9HEMI</name>
<dbReference type="Pfam" id="PF05712">
    <property type="entry name" value="MRG"/>
    <property type="match status" value="2"/>
</dbReference>
<dbReference type="InterPro" id="IPR026541">
    <property type="entry name" value="MRG_dom"/>
</dbReference>
<keyword evidence="5" id="KW-0539">Nucleus</keyword>
<evidence type="ECO:0000259" key="7">
    <source>
        <dbReference type="Pfam" id="PF05712"/>
    </source>
</evidence>
<feature type="region of interest" description="Disordered" evidence="6">
    <location>
        <begin position="29"/>
        <end position="75"/>
    </location>
</feature>
<feature type="compositionally biased region" description="Basic and acidic residues" evidence="6">
    <location>
        <begin position="39"/>
        <end position="51"/>
    </location>
</feature>
<evidence type="ECO:0000256" key="2">
    <source>
        <dbReference type="ARBA" id="ARBA00022853"/>
    </source>
</evidence>
<evidence type="ECO:0000256" key="5">
    <source>
        <dbReference type="ARBA" id="ARBA00023242"/>
    </source>
</evidence>
<feature type="domain" description="MRG" evidence="7">
    <location>
        <begin position="66"/>
        <end position="158"/>
    </location>
</feature>
<evidence type="ECO:0000256" key="3">
    <source>
        <dbReference type="ARBA" id="ARBA00023015"/>
    </source>
</evidence>
<evidence type="ECO:0000313" key="9">
    <source>
        <dbReference type="Proteomes" id="UP001558652"/>
    </source>
</evidence>
<keyword evidence="3" id="KW-0805">Transcription regulation</keyword>
<dbReference type="PANTHER" id="PTHR10880">
    <property type="entry name" value="MORTALITY FACTOR 4-LIKE PROTEIN"/>
    <property type="match status" value="1"/>
</dbReference>
<evidence type="ECO:0000313" key="8">
    <source>
        <dbReference type="EMBL" id="KAL1138644.1"/>
    </source>
</evidence>
<dbReference type="Proteomes" id="UP001558652">
    <property type="component" value="Unassembled WGS sequence"/>
</dbReference>
<dbReference type="GO" id="GO:0006325">
    <property type="term" value="P:chromatin organization"/>
    <property type="evidence" value="ECO:0007669"/>
    <property type="project" value="UniProtKB-KW"/>
</dbReference>
<evidence type="ECO:0000256" key="6">
    <source>
        <dbReference type="SAM" id="MobiDB-lite"/>
    </source>
</evidence>
<dbReference type="InterPro" id="IPR038217">
    <property type="entry name" value="MRG_C_sf"/>
</dbReference>
<evidence type="ECO:0000256" key="4">
    <source>
        <dbReference type="ARBA" id="ARBA00023163"/>
    </source>
</evidence>
<dbReference type="PROSITE" id="PS51640">
    <property type="entry name" value="MRG"/>
    <property type="match status" value="1"/>
</dbReference>
<organism evidence="8 9">
    <name type="scientific">Ranatra chinensis</name>
    <dbReference type="NCBI Taxonomy" id="642074"/>
    <lineage>
        <taxon>Eukaryota</taxon>
        <taxon>Metazoa</taxon>
        <taxon>Ecdysozoa</taxon>
        <taxon>Arthropoda</taxon>
        <taxon>Hexapoda</taxon>
        <taxon>Insecta</taxon>
        <taxon>Pterygota</taxon>
        <taxon>Neoptera</taxon>
        <taxon>Paraneoptera</taxon>
        <taxon>Hemiptera</taxon>
        <taxon>Heteroptera</taxon>
        <taxon>Panheteroptera</taxon>
        <taxon>Nepomorpha</taxon>
        <taxon>Nepidae</taxon>
        <taxon>Ranatrinae</taxon>
        <taxon>Ranatra</taxon>
    </lineage>
</organism>
<dbReference type="EMBL" id="JBFDAA010000003">
    <property type="protein sequence ID" value="KAL1138644.1"/>
    <property type="molecule type" value="Genomic_DNA"/>
</dbReference>
<gene>
    <name evidence="8" type="ORF">AAG570_008706</name>
</gene>
<reference evidence="8 9" key="1">
    <citation type="submission" date="2024-07" db="EMBL/GenBank/DDBJ databases">
        <title>Chromosome-level genome assembly of the water stick insect Ranatra chinensis (Heteroptera: Nepidae).</title>
        <authorList>
            <person name="Liu X."/>
        </authorList>
    </citation>
    <scope>NUCLEOTIDE SEQUENCE [LARGE SCALE GENOMIC DNA]</scope>
    <source>
        <strain evidence="8">Cailab_2021Rc</strain>
        <tissue evidence="8">Muscle</tissue>
    </source>
</reference>
<keyword evidence="4" id="KW-0804">Transcription</keyword>
<evidence type="ECO:0000256" key="1">
    <source>
        <dbReference type="ARBA" id="ARBA00004123"/>
    </source>
</evidence>
<sequence length="247" mass="28246">MGKNAAVNWNNYFQEVCVWEVLPELRVETERERKKRTHKLTDRGEGGEAKRPPPPPPPPTLSSSHSDSDTSDHEEAFPLAVSNTLKSVLELDFQLITRHNKVLNLPAEPNAVSILEMFLKEYATSQMRLACNRKSHLRTSLPSNSHSMTLEGFCRGIKEEDDSCPKNSMTTTSIKEENNIDPDEVKLPELLQHSNHSESKTNLLIDYLCNFMKYLEDHPEWFGEEHYRDNIYPIPPANESTSSKIIE</sequence>
<dbReference type="GO" id="GO:0005634">
    <property type="term" value="C:nucleus"/>
    <property type="evidence" value="ECO:0007669"/>
    <property type="project" value="UniProtKB-SubCell"/>
</dbReference>
<proteinExistence type="predicted"/>
<dbReference type="InterPro" id="IPR008676">
    <property type="entry name" value="MRG"/>
</dbReference>
<dbReference type="Gene3D" id="1.10.274.30">
    <property type="entry name" value="MRG domain"/>
    <property type="match status" value="2"/>
</dbReference>